<reference evidence="2" key="1">
    <citation type="submission" date="2021-02" db="EMBL/GenBank/DDBJ databases">
        <authorList>
            <person name="Nowell W R."/>
        </authorList>
    </citation>
    <scope>NUCLEOTIDE SEQUENCE</scope>
    <source>
        <strain evidence="2">Ploen Becks lab</strain>
    </source>
</reference>
<keyword evidence="1" id="KW-0732">Signal</keyword>
<feature type="chain" id="PRO_5033008236" evidence="1">
    <location>
        <begin position="22"/>
        <end position="84"/>
    </location>
</feature>
<comment type="caution">
    <text evidence="2">The sequence shown here is derived from an EMBL/GenBank/DDBJ whole genome shotgun (WGS) entry which is preliminary data.</text>
</comment>
<dbReference type="PANTHER" id="PTHR37475:SF1">
    <property type="entry name" value="ZYGOTE-SPECIFIC PROTEIN"/>
    <property type="match status" value="1"/>
</dbReference>
<name>A0A813VKJ6_9BILA</name>
<organism evidence="2 3">
    <name type="scientific">Brachionus calyciflorus</name>
    <dbReference type="NCBI Taxonomy" id="104777"/>
    <lineage>
        <taxon>Eukaryota</taxon>
        <taxon>Metazoa</taxon>
        <taxon>Spiralia</taxon>
        <taxon>Gnathifera</taxon>
        <taxon>Rotifera</taxon>
        <taxon>Eurotatoria</taxon>
        <taxon>Monogononta</taxon>
        <taxon>Pseudotrocha</taxon>
        <taxon>Ploima</taxon>
        <taxon>Brachionidae</taxon>
        <taxon>Brachionus</taxon>
    </lineage>
</organism>
<protein>
    <submittedName>
        <fullName evidence="2">Uncharacterized protein</fullName>
    </submittedName>
</protein>
<feature type="signal peptide" evidence="1">
    <location>
        <begin position="1"/>
        <end position="21"/>
    </location>
</feature>
<evidence type="ECO:0000313" key="3">
    <source>
        <dbReference type="Proteomes" id="UP000663879"/>
    </source>
</evidence>
<dbReference type="Proteomes" id="UP000663879">
    <property type="component" value="Unassembled WGS sequence"/>
</dbReference>
<dbReference type="EMBL" id="CAJNOC010001208">
    <property type="protein sequence ID" value="CAF0844706.1"/>
    <property type="molecule type" value="Genomic_DNA"/>
</dbReference>
<proteinExistence type="predicted"/>
<dbReference type="AlphaFoldDB" id="A0A813VKJ6"/>
<evidence type="ECO:0000313" key="2">
    <source>
        <dbReference type="EMBL" id="CAF0844706.1"/>
    </source>
</evidence>
<evidence type="ECO:0000256" key="1">
    <source>
        <dbReference type="SAM" id="SignalP"/>
    </source>
</evidence>
<keyword evidence="3" id="KW-1185">Reference proteome</keyword>
<gene>
    <name evidence="2" type="ORF">OXX778_LOCUS8638</name>
</gene>
<sequence length="84" mass="8087">MKPTRLIFLLVFVSILMNAEAGPISGAICSACCAAGVVACYSAAGFVFGTVTAGAGTPAVIIGCNTAFGKCMAACAVAGVAPAP</sequence>
<accession>A0A813VKJ6</accession>
<dbReference type="PANTHER" id="PTHR37475">
    <property type="entry name" value="ZYGOTE-SPECIFIC CLASS V COPY B GENE PROTEIN"/>
    <property type="match status" value="1"/>
</dbReference>